<dbReference type="AlphaFoldDB" id="G2QZ82"/>
<protein>
    <recommendedName>
        <fullName evidence="3">Nucleotidyl transferase AbiEii/AbiGii toxin family protein</fullName>
    </recommendedName>
</protein>
<organism evidence="1 2">
    <name type="scientific">Thermothielavioides terrestris (strain ATCC 38088 / NRRL 8126)</name>
    <name type="common">Thielavia terrestris</name>
    <dbReference type="NCBI Taxonomy" id="578455"/>
    <lineage>
        <taxon>Eukaryota</taxon>
        <taxon>Fungi</taxon>
        <taxon>Dikarya</taxon>
        <taxon>Ascomycota</taxon>
        <taxon>Pezizomycotina</taxon>
        <taxon>Sordariomycetes</taxon>
        <taxon>Sordariomycetidae</taxon>
        <taxon>Sordariales</taxon>
        <taxon>Chaetomiaceae</taxon>
        <taxon>Thermothielavioides</taxon>
        <taxon>Thermothielavioides terrestris</taxon>
    </lineage>
</organism>
<keyword evidence="2" id="KW-1185">Reference proteome</keyword>
<dbReference type="SUPFAM" id="SSF81301">
    <property type="entry name" value="Nucleotidyltransferase"/>
    <property type="match status" value="1"/>
</dbReference>
<dbReference type="KEGG" id="ttt:THITE_110755"/>
<proteinExistence type="predicted"/>
<reference evidence="1 2" key="1">
    <citation type="journal article" date="2011" name="Nat. Biotechnol.">
        <title>Comparative genomic analysis of the thermophilic biomass-degrading fungi Myceliophthora thermophila and Thielavia terrestris.</title>
        <authorList>
            <person name="Berka R.M."/>
            <person name="Grigoriev I.V."/>
            <person name="Otillar R."/>
            <person name="Salamov A."/>
            <person name="Grimwood J."/>
            <person name="Reid I."/>
            <person name="Ishmael N."/>
            <person name="John T."/>
            <person name="Darmond C."/>
            <person name="Moisan M.-C."/>
            <person name="Henrissat B."/>
            <person name="Coutinho P.M."/>
            <person name="Lombard V."/>
            <person name="Natvig D.O."/>
            <person name="Lindquist E."/>
            <person name="Schmutz J."/>
            <person name="Lucas S."/>
            <person name="Harris P."/>
            <person name="Powlowski J."/>
            <person name="Bellemare A."/>
            <person name="Taylor D."/>
            <person name="Butler G."/>
            <person name="de Vries R.P."/>
            <person name="Allijn I.E."/>
            <person name="van den Brink J."/>
            <person name="Ushinsky S."/>
            <person name="Storms R."/>
            <person name="Powell A.J."/>
            <person name="Paulsen I.T."/>
            <person name="Elbourne L.D.H."/>
            <person name="Baker S.E."/>
            <person name="Magnuson J."/>
            <person name="LaBoissiere S."/>
            <person name="Clutterbuck A.J."/>
            <person name="Martinez D."/>
            <person name="Wogulis M."/>
            <person name="de Leon A.L."/>
            <person name="Rey M.W."/>
            <person name="Tsang A."/>
        </authorList>
    </citation>
    <scope>NUCLEOTIDE SEQUENCE [LARGE SCALE GENOMIC DNA]</scope>
    <source>
        <strain evidence="2">ATCC 38088 / NRRL 8126</strain>
    </source>
</reference>
<dbReference type="InterPro" id="IPR014942">
    <property type="entry name" value="AbiEii"/>
</dbReference>
<dbReference type="Gene3D" id="3.30.460.40">
    <property type="match status" value="1"/>
</dbReference>
<dbReference type="InterPro" id="IPR043519">
    <property type="entry name" value="NT_sf"/>
</dbReference>
<name>G2QZ82_THETT</name>
<evidence type="ECO:0000313" key="1">
    <source>
        <dbReference type="EMBL" id="AEO66318.1"/>
    </source>
</evidence>
<dbReference type="Proteomes" id="UP000008181">
    <property type="component" value="Chromosome 2"/>
</dbReference>
<dbReference type="Pfam" id="PF08843">
    <property type="entry name" value="AbiEii"/>
    <property type="match status" value="1"/>
</dbReference>
<accession>G2QZ82</accession>
<dbReference type="eggNOG" id="ENOG502S9NR">
    <property type="taxonomic scope" value="Eukaryota"/>
</dbReference>
<dbReference type="RefSeq" id="XP_003652654.1">
    <property type="nucleotide sequence ID" value="XM_003652606.1"/>
</dbReference>
<dbReference type="OrthoDB" id="4564835at2759"/>
<dbReference type="HOGENOM" id="CLU_1147862_0_0_1"/>
<sequence length="242" mass="26323">MVGARTTLIQALRGQVAAPPPANTYTPQSRDSLQAASTHASEHHLVFAMDYIVEKLRAHGVPYALMGGFSLRLRGNPRQTVDVDLAVGGNMLQLRTALAGDPRVMRVYVHVGGPLHAGLDEVPVCVDLITEAFLGAPVNTLEASEEVEGVTKEGTRTYRLIDIQHILASKLAAFCARGDLDSHDFLDLMWLLIKSPYSVKLREGSVNVPLDQRQAFLAAASSINPKLPTAFIQRIKLLLRLA</sequence>
<dbReference type="GeneID" id="11517992"/>
<evidence type="ECO:0008006" key="3">
    <source>
        <dbReference type="Google" id="ProtNLM"/>
    </source>
</evidence>
<dbReference type="EMBL" id="CP003010">
    <property type="protein sequence ID" value="AEO66318.1"/>
    <property type="molecule type" value="Genomic_DNA"/>
</dbReference>
<evidence type="ECO:0000313" key="2">
    <source>
        <dbReference type="Proteomes" id="UP000008181"/>
    </source>
</evidence>
<gene>
    <name evidence="1" type="ORF">THITE_110755</name>
</gene>